<dbReference type="GO" id="GO:0019877">
    <property type="term" value="P:diaminopimelate biosynthetic process"/>
    <property type="evidence" value="ECO:0007669"/>
    <property type="project" value="UniProtKB-ARBA"/>
</dbReference>
<keyword evidence="1 4" id="KW-0378">Hydrolase</keyword>
<dbReference type="PANTHER" id="PTHR11014">
    <property type="entry name" value="PEPTIDASE M20 FAMILY MEMBER"/>
    <property type="match status" value="1"/>
</dbReference>
<gene>
    <name evidence="4" type="ORF">SAMN02982917_0827</name>
</gene>
<keyword evidence="2" id="KW-0464">Manganese</keyword>
<dbReference type="AlphaFoldDB" id="A0A1X7DQ38"/>
<dbReference type="FunFam" id="3.30.70.360:FF:000001">
    <property type="entry name" value="N-acetyldiaminopimelate deacetylase"/>
    <property type="match status" value="1"/>
</dbReference>
<feature type="domain" description="Peptidase M20 dimerisation" evidence="3">
    <location>
        <begin position="187"/>
        <end position="264"/>
    </location>
</feature>
<evidence type="ECO:0000256" key="1">
    <source>
        <dbReference type="ARBA" id="ARBA00022801"/>
    </source>
</evidence>
<dbReference type="OrthoDB" id="9777385at2"/>
<keyword evidence="2" id="KW-0479">Metal-binding</keyword>
<feature type="binding site" evidence="2">
    <location>
        <position position="101"/>
    </location>
    <ligand>
        <name>Mn(2+)</name>
        <dbReference type="ChEBI" id="CHEBI:29035"/>
        <label>2</label>
    </ligand>
</feature>
<proteinExistence type="predicted"/>
<name>A0A1X7DQ38_9PROT</name>
<dbReference type="PIRSF" id="PIRSF005962">
    <property type="entry name" value="Pept_M20D_amidohydro"/>
    <property type="match status" value="1"/>
</dbReference>
<dbReference type="GO" id="GO:0046872">
    <property type="term" value="F:metal ion binding"/>
    <property type="evidence" value="ECO:0007669"/>
    <property type="project" value="UniProtKB-KW"/>
</dbReference>
<dbReference type="Proteomes" id="UP000192936">
    <property type="component" value="Unassembled WGS sequence"/>
</dbReference>
<accession>A0A1X7DQ38</accession>
<dbReference type="PANTHER" id="PTHR11014:SF63">
    <property type="entry name" value="METALLOPEPTIDASE, PUTATIVE (AFU_ORTHOLOGUE AFUA_6G09600)-RELATED"/>
    <property type="match status" value="1"/>
</dbReference>
<evidence type="ECO:0000256" key="2">
    <source>
        <dbReference type="PIRSR" id="PIRSR005962-1"/>
    </source>
</evidence>
<protein>
    <submittedName>
        <fullName evidence="4">Hippurate hydrolase</fullName>
    </submittedName>
</protein>
<evidence type="ECO:0000259" key="3">
    <source>
        <dbReference type="Pfam" id="PF07687"/>
    </source>
</evidence>
<dbReference type="InterPro" id="IPR011650">
    <property type="entry name" value="Peptidase_M20_dimer"/>
</dbReference>
<sequence>MDGMATGMDRLTADMTEWRRDLHAHPETAFEEQRTSDFVAEKLASFGLEVHRGLAKTGVVGILRNGEGPMVGFRADMDALHIHEETNLPHSSRNPGRMHACGHDGHTAMLLGAARHLTENPNLFQGTIVFIFQPAEENEGGGRVMVEEGLFDRFPVEKVFGMHNWPGLEVGRIALRPGPLMAAYDIFELTLTGRGTHAGMPHMGTDTIMVGSQIIGAWQTIASRSVHPIDSAVVSVTQFHAGDTWNVLPATAVLRGTVRTFRPEVQDLVQRRMGEVATAIAGGFGVEASLRYERRYPPTTNSVKETELARQAAARVVGEDALDLDPMPSMGAEDFSFMLQKRPGCYIWVGAGPSDQGRNLHSPHYDFNDAVLPIGASYWVRLAETVLPKAG</sequence>
<dbReference type="Pfam" id="PF07687">
    <property type="entry name" value="M20_dimer"/>
    <property type="match status" value="1"/>
</dbReference>
<dbReference type="STRING" id="286727.SAMN02982917_0827"/>
<comment type="cofactor">
    <cofactor evidence="2">
        <name>Mn(2+)</name>
        <dbReference type="ChEBI" id="CHEBI:29035"/>
    </cofactor>
    <text evidence="2">The Mn(2+) ion enhances activity.</text>
</comment>
<dbReference type="SUPFAM" id="SSF53187">
    <property type="entry name" value="Zn-dependent exopeptidases"/>
    <property type="match status" value="1"/>
</dbReference>
<feature type="binding site" evidence="2">
    <location>
        <position position="361"/>
    </location>
    <ligand>
        <name>Mn(2+)</name>
        <dbReference type="ChEBI" id="CHEBI:29035"/>
        <label>2</label>
    </ligand>
</feature>
<dbReference type="InterPro" id="IPR036264">
    <property type="entry name" value="Bact_exopeptidase_dim_dom"/>
</dbReference>
<feature type="binding site" evidence="2">
    <location>
        <position position="137"/>
    </location>
    <ligand>
        <name>Mn(2+)</name>
        <dbReference type="ChEBI" id="CHEBI:29035"/>
        <label>2</label>
    </ligand>
</feature>
<dbReference type="InterPro" id="IPR017439">
    <property type="entry name" value="Amidohydrolase"/>
</dbReference>
<dbReference type="EMBL" id="FXAK01000001">
    <property type="protein sequence ID" value="SMF19496.1"/>
    <property type="molecule type" value="Genomic_DNA"/>
</dbReference>
<dbReference type="Gene3D" id="3.30.70.360">
    <property type="match status" value="1"/>
</dbReference>
<dbReference type="GO" id="GO:0050118">
    <property type="term" value="F:N-acetyldiaminopimelate deacetylase activity"/>
    <property type="evidence" value="ECO:0007669"/>
    <property type="project" value="UniProtKB-ARBA"/>
</dbReference>
<evidence type="ECO:0000313" key="5">
    <source>
        <dbReference type="Proteomes" id="UP000192936"/>
    </source>
</evidence>
<organism evidence="4 5">
    <name type="scientific">Azospirillum oryzae</name>
    <dbReference type="NCBI Taxonomy" id="286727"/>
    <lineage>
        <taxon>Bacteria</taxon>
        <taxon>Pseudomonadati</taxon>
        <taxon>Pseudomonadota</taxon>
        <taxon>Alphaproteobacteria</taxon>
        <taxon>Rhodospirillales</taxon>
        <taxon>Azospirillaceae</taxon>
        <taxon>Azospirillum</taxon>
    </lineage>
</organism>
<dbReference type="CDD" id="cd05666">
    <property type="entry name" value="M20_Acy1-like"/>
    <property type="match status" value="1"/>
</dbReference>
<dbReference type="Pfam" id="PF01546">
    <property type="entry name" value="Peptidase_M20"/>
    <property type="match status" value="1"/>
</dbReference>
<dbReference type="NCBIfam" id="TIGR01891">
    <property type="entry name" value="amidohydrolases"/>
    <property type="match status" value="1"/>
</dbReference>
<feature type="binding site" evidence="2">
    <location>
        <position position="103"/>
    </location>
    <ligand>
        <name>Mn(2+)</name>
        <dbReference type="ChEBI" id="CHEBI:29035"/>
        <label>2</label>
    </ligand>
</feature>
<dbReference type="Gene3D" id="3.40.630.10">
    <property type="entry name" value="Zn peptidases"/>
    <property type="match status" value="1"/>
</dbReference>
<feature type="binding site" evidence="2">
    <location>
        <position position="163"/>
    </location>
    <ligand>
        <name>Mn(2+)</name>
        <dbReference type="ChEBI" id="CHEBI:29035"/>
        <label>2</label>
    </ligand>
</feature>
<reference evidence="4 5" key="1">
    <citation type="submission" date="2017-04" db="EMBL/GenBank/DDBJ databases">
        <authorList>
            <person name="Afonso C.L."/>
            <person name="Miller P.J."/>
            <person name="Scott M.A."/>
            <person name="Spackman E."/>
            <person name="Goraichik I."/>
            <person name="Dimitrov K.M."/>
            <person name="Suarez D.L."/>
            <person name="Swayne D.E."/>
        </authorList>
    </citation>
    <scope>NUCLEOTIDE SEQUENCE [LARGE SCALE GENOMIC DNA]</scope>
    <source>
        <strain evidence="4 5">A2P</strain>
    </source>
</reference>
<dbReference type="InterPro" id="IPR002933">
    <property type="entry name" value="Peptidase_M20"/>
</dbReference>
<dbReference type="SUPFAM" id="SSF55031">
    <property type="entry name" value="Bacterial exopeptidase dimerisation domain"/>
    <property type="match status" value="1"/>
</dbReference>
<evidence type="ECO:0000313" key="4">
    <source>
        <dbReference type="EMBL" id="SMF19496.1"/>
    </source>
</evidence>